<dbReference type="InterPro" id="IPR036610">
    <property type="entry name" value="PEBP-like_sf"/>
</dbReference>
<dbReference type="SUPFAM" id="SSF49777">
    <property type="entry name" value="PEBP-like"/>
    <property type="match status" value="1"/>
</dbReference>
<comment type="caution">
    <text evidence="2">The sequence shown here is derived from an EMBL/GenBank/DDBJ whole genome shotgun (WGS) entry which is preliminary data.</text>
</comment>
<reference evidence="2" key="1">
    <citation type="journal article" date="2021" name="PeerJ">
        <title>Extensive microbial diversity within the chicken gut microbiome revealed by metagenomics and culture.</title>
        <authorList>
            <person name="Gilroy R."/>
            <person name="Ravi A."/>
            <person name="Getino M."/>
            <person name="Pursley I."/>
            <person name="Horton D.L."/>
            <person name="Alikhan N.F."/>
            <person name="Baker D."/>
            <person name="Gharbi K."/>
            <person name="Hall N."/>
            <person name="Watson M."/>
            <person name="Adriaenssens E.M."/>
            <person name="Foster-Nyarko E."/>
            <person name="Jarju S."/>
            <person name="Secka A."/>
            <person name="Antonio M."/>
            <person name="Oren A."/>
            <person name="Chaudhuri R.R."/>
            <person name="La Ragione R."/>
            <person name="Hildebrand F."/>
            <person name="Pallen M.J."/>
        </authorList>
    </citation>
    <scope>NUCLEOTIDE SEQUENCE</scope>
    <source>
        <strain evidence="2">5032</strain>
    </source>
</reference>
<keyword evidence="1" id="KW-0732">Signal</keyword>
<feature type="signal peptide" evidence="1">
    <location>
        <begin position="1"/>
        <end position="23"/>
    </location>
</feature>
<dbReference type="PROSITE" id="PS51257">
    <property type="entry name" value="PROKAR_LIPOPROTEIN"/>
    <property type="match status" value="1"/>
</dbReference>
<dbReference type="AlphaFoldDB" id="A0A9D2HLM0"/>
<gene>
    <name evidence="2" type="ORF">H9784_00725</name>
</gene>
<evidence type="ECO:0000313" key="3">
    <source>
        <dbReference type="Proteomes" id="UP000823821"/>
    </source>
</evidence>
<reference evidence="2" key="2">
    <citation type="submission" date="2021-04" db="EMBL/GenBank/DDBJ databases">
        <authorList>
            <person name="Gilroy R."/>
        </authorList>
    </citation>
    <scope>NUCLEOTIDE SEQUENCE</scope>
    <source>
        <strain evidence="2">5032</strain>
    </source>
</reference>
<evidence type="ECO:0000313" key="2">
    <source>
        <dbReference type="EMBL" id="HJA78084.1"/>
    </source>
</evidence>
<organism evidence="2 3">
    <name type="scientific">Candidatus Desulfovibrio intestinavium</name>
    <dbReference type="NCBI Taxonomy" id="2838534"/>
    <lineage>
        <taxon>Bacteria</taxon>
        <taxon>Pseudomonadati</taxon>
        <taxon>Thermodesulfobacteriota</taxon>
        <taxon>Desulfovibrionia</taxon>
        <taxon>Desulfovibrionales</taxon>
        <taxon>Desulfovibrionaceae</taxon>
        <taxon>Desulfovibrio</taxon>
    </lineage>
</organism>
<dbReference type="EMBL" id="DWZD01000007">
    <property type="protein sequence ID" value="HJA78084.1"/>
    <property type="molecule type" value="Genomic_DNA"/>
</dbReference>
<name>A0A9D2HLM0_9BACT</name>
<dbReference type="Proteomes" id="UP000823821">
    <property type="component" value="Unassembled WGS sequence"/>
</dbReference>
<protein>
    <submittedName>
        <fullName evidence="2">MbtF</fullName>
    </submittedName>
</protein>
<evidence type="ECO:0000256" key="1">
    <source>
        <dbReference type="SAM" id="SignalP"/>
    </source>
</evidence>
<accession>A0A9D2HLM0</accession>
<feature type="chain" id="PRO_5038867752" evidence="1">
    <location>
        <begin position="24"/>
        <end position="146"/>
    </location>
</feature>
<sequence length="146" mass="15712">MRKFFAARQGVVLTFLLSVSGLAACGSKEEALPPDAQGMTVEVDFRPVHRCSRISPNIIVTNAPRGTAYFEVRLMEQEPVERLLGGGTWSHDGSGQIPEGGLTKLYSGPCPPAGKERRYVYAVSAMPFGGGQPLSVRTAEIFVEGK</sequence>
<proteinExistence type="predicted"/>